<comment type="caution">
    <text evidence="2">The sequence shown here is derived from an EMBL/GenBank/DDBJ whole genome shotgun (WGS) entry which is preliminary data.</text>
</comment>
<proteinExistence type="predicted"/>
<dbReference type="RefSeq" id="WP_220104984.1">
    <property type="nucleotide sequence ID" value="NZ_JAHZSS010000022.1"/>
</dbReference>
<keyword evidence="3" id="KW-1185">Reference proteome</keyword>
<dbReference type="Pfam" id="PF12975">
    <property type="entry name" value="DUF3859"/>
    <property type="match status" value="1"/>
</dbReference>
<dbReference type="Proteomes" id="UP001166251">
    <property type="component" value="Unassembled WGS sequence"/>
</dbReference>
<evidence type="ECO:0000259" key="1">
    <source>
        <dbReference type="Pfam" id="PF12975"/>
    </source>
</evidence>
<accession>A0ABS7EJ25</accession>
<dbReference type="InterPro" id="IPR024331">
    <property type="entry name" value="DUF3859"/>
</dbReference>
<protein>
    <submittedName>
        <fullName evidence="2">DUF3859 domain-containing protein</fullName>
    </submittedName>
</protein>
<feature type="domain" description="DUF3859" evidence="1">
    <location>
        <begin position="8"/>
        <end position="126"/>
    </location>
</feature>
<dbReference type="EMBL" id="JAHZSS010000022">
    <property type="protein sequence ID" value="MBW8192358.1"/>
    <property type="molecule type" value="Genomic_DNA"/>
</dbReference>
<organism evidence="2 3">
    <name type="scientific">Neiella holothuriorum</name>
    <dbReference type="NCBI Taxonomy" id="2870530"/>
    <lineage>
        <taxon>Bacteria</taxon>
        <taxon>Pseudomonadati</taxon>
        <taxon>Pseudomonadota</taxon>
        <taxon>Gammaproteobacteria</taxon>
        <taxon>Alteromonadales</taxon>
        <taxon>Echinimonadaceae</taxon>
        <taxon>Neiella</taxon>
    </lineage>
</organism>
<evidence type="ECO:0000313" key="2">
    <source>
        <dbReference type="EMBL" id="MBW8192358.1"/>
    </source>
</evidence>
<gene>
    <name evidence="2" type="ORF">K0504_15070</name>
</gene>
<reference evidence="2" key="1">
    <citation type="submission" date="2021-07" db="EMBL/GenBank/DDBJ databases">
        <title>Neiella marina sp. nov., isolated from the intestinal content of sea cucumber Apostichopus japonicus.</title>
        <authorList>
            <person name="Bai X."/>
        </authorList>
    </citation>
    <scope>NUCLEOTIDE SEQUENCE</scope>
    <source>
        <strain evidence="2">126</strain>
    </source>
</reference>
<sequence length="147" mass="16894">MAKTKFSSRIVSAGIYDGFDASSKQLPKIKSFTRHVLAELDVEFGLIVNISKAKGHRIVWRIEHPNLVNDEGDVMPPFEGEEFISDNDWHFYLGDCIWAPIDDKGGNWRMTIELNGALIVDETFDVEVDEYKVLNDDSFWQGRRRKS</sequence>
<dbReference type="Gene3D" id="2.60.40.2390">
    <property type="match status" value="1"/>
</dbReference>
<evidence type="ECO:0000313" key="3">
    <source>
        <dbReference type="Proteomes" id="UP001166251"/>
    </source>
</evidence>
<name>A0ABS7EJ25_9GAMM</name>